<dbReference type="Pfam" id="PF00459">
    <property type="entry name" value="Inositol_P"/>
    <property type="match status" value="1"/>
</dbReference>
<feature type="binding site" evidence="1">
    <location>
        <position position="83"/>
    </location>
    <ligand>
        <name>Mg(2+)</name>
        <dbReference type="ChEBI" id="CHEBI:18420"/>
        <label>1</label>
    </ligand>
</feature>
<dbReference type="GO" id="GO:0000103">
    <property type="term" value="P:sulfate assimilation"/>
    <property type="evidence" value="ECO:0007669"/>
    <property type="project" value="TreeGrafter"/>
</dbReference>
<name>A0AAE9ZAU8_9GAMM</name>
<dbReference type="Gene3D" id="3.40.190.80">
    <property type="match status" value="1"/>
</dbReference>
<comment type="catalytic activity">
    <reaction evidence="1">
        <text>adenosine 3',5'-bisphosphate + H2O = AMP + phosphate</text>
        <dbReference type="Rhea" id="RHEA:10040"/>
        <dbReference type="ChEBI" id="CHEBI:15377"/>
        <dbReference type="ChEBI" id="CHEBI:43474"/>
        <dbReference type="ChEBI" id="CHEBI:58343"/>
        <dbReference type="ChEBI" id="CHEBI:456215"/>
        <dbReference type="EC" id="3.1.3.7"/>
    </reaction>
</comment>
<dbReference type="CDD" id="cd01638">
    <property type="entry name" value="CysQ"/>
    <property type="match status" value="1"/>
</dbReference>
<evidence type="ECO:0000256" key="1">
    <source>
        <dbReference type="HAMAP-Rule" id="MF_02095"/>
    </source>
</evidence>
<keyword evidence="1" id="KW-1003">Cell membrane</keyword>
<feature type="binding site" evidence="2">
    <location>
        <position position="62"/>
    </location>
    <ligand>
        <name>Mg(2+)</name>
        <dbReference type="ChEBI" id="CHEBI:18420"/>
        <label>1</label>
        <note>catalytic</note>
    </ligand>
</feature>
<dbReference type="PANTHER" id="PTHR43028">
    <property type="entry name" value="3'(2'),5'-BISPHOSPHATE NUCLEOTIDASE 1"/>
    <property type="match status" value="1"/>
</dbReference>
<evidence type="ECO:0000313" key="3">
    <source>
        <dbReference type="EMBL" id="WDE09247.1"/>
    </source>
</evidence>
<feature type="binding site" evidence="1">
    <location>
        <position position="201"/>
    </location>
    <ligand>
        <name>substrate</name>
    </ligand>
</feature>
<dbReference type="InterPro" id="IPR006240">
    <property type="entry name" value="CysQ"/>
</dbReference>
<keyword evidence="1 3" id="KW-0378">Hydrolase</keyword>
<feature type="binding site" evidence="1">
    <location>
        <position position="62"/>
    </location>
    <ligand>
        <name>substrate</name>
    </ligand>
</feature>
<feature type="binding site" evidence="2">
    <location>
        <position position="81"/>
    </location>
    <ligand>
        <name>Mg(2+)</name>
        <dbReference type="ChEBI" id="CHEBI:18420"/>
        <label>1</label>
        <note>catalytic</note>
    </ligand>
</feature>
<keyword evidence="4" id="KW-1185">Reference proteome</keyword>
<dbReference type="HAMAP" id="MF_02095">
    <property type="entry name" value="CysQ"/>
    <property type="match status" value="1"/>
</dbReference>
<dbReference type="EC" id="3.1.3.7" evidence="1"/>
<dbReference type="EMBL" id="CP059734">
    <property type="protein sequence ID" value="WDE09247.1"/>
    <property type="molecule type" value="Genomic_DNA"/>
</dbReference>
<protein>
    <recommendedName>
        <fullName evidence="1">3'(2'),5'-bisphosphate nucleotidase CysQ</fullName>
        <ecNumber evidence="1">3.1.3.7</ecNumber>
    </recommendedName>
    <alternativeName>
        <fullName evidence="1">3'(2'),5-bisphosphonucleoside 3'(2')-phosphohydrolase</fullName>
    </alternativeName>
    <alternativeName>
        <fullName evidence="1">3'-phosphoadenosine 5'-phosphate phosphatase</fullName>
        <shortName evidence="1">PAP phosphatase</shortName>
    </alternativeName>
</protein>
<comment type="subcellular location">
    <subcellularLocation>
        <location evidence="1">Cell inner membrane</location>
        <topology evidence="1">Peripheral membrane protein</topology>
        <orientation evidence="1">Cytoplasmic side</orientation>
    </subcellularLocation>
</comment>
<feature type="binding site" evidence="1">
    <location>
        <position position="201"/>
    </location>
    <ligand>
        <name>Mg(2+)</name>
        <dbReference type="ChEBI" id="CHEBI:18420"/>
        <label>2</label>
    </ligand>
</feature>
<feature type="binding site" evidence="1">
    <location>
        <position position="81"/>
    </location>
    <ligand>
        <name>Mg(2+)</name>
        <dbReference type="ChEBI" id="CHEBI:18420"/>
        <label>1</label>
    </ligand>
</feature>
<keyword evidence="1 2" id="KW-0460">Magnesium</keyword>
<keyword evidence="1" id="KW-0472">Membrane</keyword>
<reference evidence="3 4" key="1">
    <citation type="journal article" date="2015" name="Genome Announc.">
        <title>Draft Genome Sequences of Marine Isolates of Thalassomonas viridans and Thalassomonas actiniarum.</title>
        <authorList>
            <person name="Olonade I."/>
            <person name="van Zyl L.J."/>
            <person name="Trindade M."/>
        </authorList>
    </citation>
    <scope>NUCLEOTIDE SEQUENCE [LARGE SCALE GENOMIC DNA]</scope>
    <source>
        <strain evidence="3 4">XOM25</strain>
    </source>
</reference>
<dbReference type="PANTHER" id="PTHR43028:SF5">
    <property type="entry name" value="3'(2'),5'-BISPHOSPHATE NUCLEOTIDASE 1"/>
    <property type="match status" value="1"/>
</dbReference>
<reference evidence="3 4" key="2">
    <citation type="journal article" date="2022" name="Mar. Drugs">
        <title>Bioassay-Guided Fractionation Leads to the Detection of Cholic Acid Generated by the Rare Thalassomonas sp.</title>
        <authorList>
            <person name="Pheiffer F."/>
            <person name="Schneider Y.K."/>
            <person name="Hansen E.H."/>
            <person name="Andersen J.H."/>
            <person name="Isaksson J."/>
            <person name="Busche T."/>
            <person name="R C."/>
            <person name="Kalinowski J."/>
            <person name="Zyl L.V."/>
            <person name="Trindade M."/>
        </authorList>
    </citation>
    <scope>NUCLEOTIDE SEQUENCE [LARGE SCALE GENOMIC DNA]</scope>
    <source>
        <strain evidence="3 4">XOM25</strain>
    </source>
</reference>
<sequence length="251" mass="27745">MIDSVIRVAQQAAQAILEVYHRGDFTVGQKADASPVTRADLAANDIIIAGLAGIGGYPVLTEESPVAYAQRRHWQKYWLVDPLDGTKDFIAKNDGFTVNIALMENRQPVLGVVLLPVTGDVYYAEKNSGAFKNGRRIINRSQRRDLIASDSIFHSTPLVSEFFAAHKITRITRFGSSIKICKLAEGVIDVYPRLNGTKEWDTAASHIIANEAGCKLIDVVTAKPLTYNKENLVNNHFIASRNDLHFVRAPL</sequence>
<feature type="binding site" evidence="1">
    <location>
        <position position="62"/>
    </location>
    <ligand>
        <name>Mg(2+)</name>
        <dbReference type="ChEBI" id="CHEBI:18420"/>
        <label>1</label>
    </ligand>
</feature>
<feature type="binding site" evidence="2">
    <location>
        <position position="201"/>
    </location>
    <ligand>
        <name>Mg(2+)</name>
        <dbReference type="ChEBI" id="CHEBI:18420"/>
        <label>1</label>
        <note>catalytic</note>
    </ligand>
</feature>
<dbReference type="PRINTS" id="PR00377">
    <property type="entry name" value="IMPHPHTASES"/>
</dbReference>
<dbReference type="GO" id="GO:0005886">
    <property type="term" value="C:plasma membrane"/>
    <property type="evidence" value="ECO:0007669"/>
    <property type="project" value="UniProtKB-SubCell"/>
</dbReference>
<dbReference type="Proteomes" id="UP000032352">
    <property type="component" value="Chromosome pTvir"/>
</dbReference>
<comment type="function">
    <text evidence="1">Converts adenosine-3',5'-bisphosphate (PAP) to AMP.</text>
</comment>
<keyword evidence="1" id="KW-0997">Cell inner membrane</keyword>
<dbReference type="GO" id="GO:0008441">
    <property type="term" value="F:3'(2'),5'-bisphosphate nucleotidase activity"/>
    <property type="evidence" value="ECO:0007669"/>
    <property type="project" value="UniProtKB-UniRule"/>
</dbReference>
<evidence type="ECO:0000313" key="4">
    <source>
        <dbReference type="Proteomes" id="UP000032352"/>
    </source>
</evidence>
<dbReference type="Gene3D" id="3.30.540.10">
    <property type="entry name" value="Fructose-1,6-Bisphosphatase, subunit A, domain 1"/>
    <property type="match status" value="1"/>
</dbReference>
<dbReference type="InterPro" id="IPR000760">
    <property type="entry name" value="Inositol_monophosphatase-like"/>
</dbReference>
<comment type="cofactor">
    <cofactor evidence="1 2">
        <name>Mg(2+)</name>
        <dbReference type="ChEBI" id="CHEBI:18420"/>
    </cofactor>
</comment>
<dbReference type="InterPro" id="IPR050725">
    <property type="entry name" value="CysQ/Inositol_MonoPase"/>
</dbReference>
<comment type="similarity">
    <text evidence="1">Belongs to the inositol monophosphatase superfamily. CysQ family.</text>
</comment>
<evidence type="ECO:0000256" key="2">
    <source>
        <dbReference type="PIRSR" id="PIRSR600760-2"/>
    </source>
</evidence>
<organism evidence="3 4">
    <name type="scientific">Thalassomonas viridans</name>
    <dbReference type="NCBI Taxonomy" id="137584"/>
    <lineage>
        <taxon>Bacteria</taxon>
        <taxon>Pseudomonadati</taxon>
        <taxon>Pseudomonadota</taxon>
        <taxon>Gammaproteobacteria</taxon>
        <taxon>Alteromonadales</taxon>
        <taxon>Colwelliaceae</taxon>
        <taxon>Thalassomonas</taxon>
    </lineage>
</organism>
<dbReference type="GO" id="GO:0000287">
    <property type="term" value="F:magnesium ion binding"/>
    <property type="evidence" value="ECO:0007669"/>
    <property type="project" value="UniProtKB-UniRule"/>
</dbReference>
<accession>A0AAE9ZAU8</accession>
<dbReference type="AlphaFoldDB" id="A0AAE9ZAU8"/>
<dbReference type="KEGG" id="tvd:SG34_031275"/>
<feature type="binding site" evidence="1">
    <location>
        <position position="84"/>
    </location>
    <ligand>
        <name>Mg(2+)</name>
        <dbReference type="ChEBI" id="CHEBI:18420"/>
        <label>2</label>
    </ligand>
</feature>
<gene>
    <name evidence="1 3" type="primary">cysQ</name>
    <name evidence="3" type="ORF">SG34_031275</name>
</gene>
<dbReference type="GO" id="GO:0050427">
    <property type="term" value="P:3'-phosphoadenosine 5'-phosphosulfate metabolic process"/>
    <property type="evidence" value="ECO:0007669"/>
    <property type="project" value="TreeGrafter"/>
</dbReference>
<feature type="binding site" evidence="2">
    <location>
        <position position="83"/>
    </location>
    <ligand>
        <name>Mg(2+)</name>
        <dbReference type="ChEBI" id="CHEBI:18420"/>
        <label>1</label>
        <note>catalytic</note>
    </ligand>
</feature>
<keyword evidence="1 2" id="KW-0479">Metal-binding</keyword>
<feature type="binding site" evidence="1">
    <location>
        <begin position="83"/>
        <end position="86"/>
    </location>
    <ligand>
        <name>substrate</name>
    </ligand>
</feature>
<proteinExistence type="inferred from homology"/>
<dbReference type="RefSeq" id="WP_044837556.1">
    <property type="nucleotide sequence ID" value="NZ_CP059734.1"/>
</dbReference>
<feature type="binding site" evidence="1">
    <location>
        <position position="81"/>
    </location>
    <ligand>
        <name>Mg(2+)</name>
        <dbReference type="ChEBI" id="CHEBI:18420"/>
        <label>2</label>
    </ligand>
</feature>
<dbReference type="NCBIfam" id="TIGR01331">
    <property type="entry name" value="bisphos_cysQ"/>
    <property type="match status" value="1"/>
</dbReference>
<feature type="binding site" evidence="2">
    <location>
        <position position="84"/>
    </location>
    <ligand>
        <name>Mg(2+)</name>
        <dbReference type="ChEBI" id="CHEBI:18420"/>
        <label>1</label>
        <note>catalytic</note>
    </ligand>
</feature>
<dbReference type="SUPFAM" id="SSF56655">
    <property type="entry name" value="Carbohydrate phosphatase"/>
    <property type="match status" value="1"/>
</dbReference>